<dbReference type="GO" id="GO:0006633">
    <property type="term" value="P:fatty acid biosynthetic process"/>
    <property type="evidence" value="ECO:0007669"/>
    <property type="project" value="InterPro"/>
</dbReference>
<sequence length="357" mass="40694">MQTIFYGKKISGILTLLPETEYSFEKDMEFNSLSQKQNIKLQKTMGYNKHRIFKDNSYVSKIAGFGLNYMFKKNLLKKEDISAIVLSTTTPDFLIPPTSNLIMNEANLDNSVFCMDTKQQCAGFTNGLLQAFMLLNNIIDAKKVILITGDVLYKKPDRSNTSSYPMTGDAICITVLENTSEKEPIYFHSVVDAKLYDALVFPSLGFRDLTNDEKEKFSSKKYGKCDSLNCLHMDGQEVFQYVMHNVSKYINETINFSNFSKDEIEYYFFHQPNKFMVDKLAQKLELPHEKVPSNVVTYYGNSNSSTIPVCICHNAKDELTYNMKKCMLAGFGAGLTYSGVIINIGKFDFCEMLITKF</sequence>
<dbReference type="PANTHER" id="PTHR34069:SF2">
    <property type="entry name" value="BETA-KETOACYL-[ACYL-CARRIER-PROTEIN] SYNTHASE III"/>
    <property type="match status" value="1"/>
</dbReference>
<dbReference type="Pfam" id="PF08541">
    <property type="entry name" value="ACP_syn_III_C"/>
    <property type="match status" value="1"/>
</dbReference>
<dbReference type="PANTHER" id="PTHR34069">
    <property type="entry name" value="3-OXOACYL-[ACYL-CARRIER-PROTEIN] SYNTHASE 3"/>
    <property type="match status" value="1"/>
</dbReference>
<evidence type="ECO:0000259" key="4">
    <source>
        <dbReference type="Pfam" id="PF08545"/>
    </source>
</evidence>
<dbReference type="Gene3D" id="3.40.47.10">
    <property type="match status" value="1"/>
</dbReference>
<dbReference type="InterPro" id="IPR016039">
    <property type="entry name" value="Thiolase-like"/>
</dbReference>
<gene>
    <name evidence="5" type="ORF">BFG04_05145</name>
</gene>
<evidence type="ECO:0000259" key="3">
    <source>
        <dbReference type="Pfam" id="PF08541"/>
    </source>
</evidence>
<feature type="domain" description="Beta-ketoacyl-[acyl-carrier-protein] synthase III N-terminal" evidence="4">
    <location>
        <begin position="115"/>
        <end position="186"/>
    </location>
</feature>
<organism evidence="5 6">
    <name type="scientific">Campylobacter pinnipediorum subsp. pinnipediorum</name>
    <dbReference type="NCBI Taxonomy" id="1660067"/>
    <lineage>
        <taxon>Bacteria</taxon>
        <taxon>Pseudomonadati</taxon>
        <taxon>Campylobacterota</taxon>
        <taxon>Epsilonproteobacteria</taxon>
        <taxon>Campylobacterales</taxon>
        <taxon>Campylobacteraceae</taxon>
        <taxon>Campylobacter</taxon>
    </lineage>
</organism>
<dbReference type="GO" id="GO:0044550">
    <property type="term" value="P:secondary metabolite biosynthetic process"/>
    <property type="evidence" value="ECO:0007669"/>
    <property type="project" value="TreeGrafter"/>
</dbReference>
<dbReference type="InterPro" id="IPR013751">
    <property type="entry name" value="ACP_syn_III_N"/>
</dbReference>
<evidence type="ECO:0000256" key="1">
    <source>
        <dbReference type="ARBA" id="ARBA00022679"/>
    </source>
</evidence>
<dbReference type="GO" id="GO:0004315">
    <property type="term" value="F:3-oxoacyl-[acyl-carrier-protein] synthase activity"/>
    <property type="evidence" value="ECO:0007669"/>
    <property type="project" value="InterPro"/>
</dbReference>
<keyword evidence="1" id="KW-0808">Transferase</keyword>
<evidence type="ECO:0000313" key="5">
    <source>
        <dbReference type="EMBL" id="OPA75835.1"/>
    </source>
</evidence>
<dbReference type="EMBL" id="MCRK01000041">
    <property type="protein sequence ID" value="OPA75835.1"/>
    <property type="molecule type" value="Genomic_DNA"/>
</dbReference>
<dbReference type="AlphaFoldDB" id="A0AAX0L9N1"/>
<accession>A0AAX0L9N1</accession>
<feature type="domain" description="Beta-ketoacyl-[acyl-carrier-protein] synthase III C-terminal" evidence="3">
    <location>
        <begin position="257"/>
        <end position="343"/>
    </location>
</feature>
<name>A0AAX0L9N1_9BACT</name>
<keyword evidence="2" id="KW-0012">Acyltransferase</keyword>
<dbReference type="SUPFAM" id="SSF53901">
    <property type="entry name" value="Thiolase-like"/>
    <property type="match status" value="2"/>
</dbReference>
<evidence type="ECO:0008006" key="7">
    <source>
        <dbReference type="Google" id="ProtNLM"/>
    </source>
</evidence>
<protein>
    <recommendedName>
        <fullName evidence="7">3-oxoacyl-[acp] synthase III</fullName>
    </recommendedName>
</protein>
<evidence type="ECO:0000256" key="2">
    <source>
        <dbReference type="ARBA" id="ARBA00023315"/>
    </source>
</evidence>
<dbReference type="RefSeq" id="WP_069632707.1">
    <property type="nucleotide sequence ID" value="NZ_CP012547.1"/>
</dbReference>
<proteinExistence type="predicted"/>
<reference evidence="5 6" key="1">
    <citation type="submission" date="2016-08" db="EMBL/GenBank/DDBJ databases">
        <title>Campylobacter species from sea mammals.</title>
        <authorList>
            <person name="Gilbert M.J."/>
            <person name="Byrne B.A."/>
            <person name="Zomer A.L."/>
            <person name="Wagenaar J.A."/>
        </authorList>
    </citation>
    <scope>NUCLEOTIDE SEQUENCE [LARGE SCALE GENOMIC DNA]</scope>
    <source>
        <strain evidence="5 6">1105248</strain>
    </source>
</reference>
<evidence type="ECO:0000313" key="6">
    <source>
        <dbReference type="Proteomes" id="UP000189728"/>
    </source>
</evidence>
<dbReference type="InterPro" id="IPR013747">
    <property type="entry name" value="ACP_syn_III_C"/>
</dbReference>
<dbReference type="Proteomes" id="UP000189728">
    <property type="component" value="Unassembled WGS sequence"/>
</dbReference>
<dbReference type="Pfam" id="PF08545">
    <property type="entry name" value="ACP_syn_III"/>
    <property type="match status" value="1"/>
</dbReference>
<comment type="caution">
    <text evidence="5">The sequence shown here is derived from an EMBL/GenBank/DDBJ whole genome shotgun (WGS) entry which is preliminary data.</text>
</comment>